<sequence>MFNSRNSSTNPSIISNILRIIKWNIQVRPNKHLLPLQVGGGKVTNTLLRHQNHPSHRLPGGRRNLREDVAGECRIGGGESEAAHGGRREEVRRTTAAAVRVVVVEGEELRRENEIEGAAVDGLDAIVVVVVVVVVEKMRGICEESG</sequence>
<reference evidence="1" key="1">
    <citation type="submission" date="2024-03" db="EMBL/GenBank/DDBJ databases">
        <title>WGS assembly of Saponaria officinalis var. Norfolk2.</title>
        <authorList>
            <person name="Jenkins J."/>
            <person name="Shu S."/>
            <person name="Grimwood J."/>
            <person name="Barry K."/>
            <person name="Goodstein D."/>
            <person name="Schmutz J."/>
            <person name="Leebens-Mack J."/>
            <person name="Osbourn A."/>
        </authorList>
    </citation>
    <scope>NUCLEOTIDE SEQUENCE [LARGE SCALE GENOMIC DNA]</scope>
    <source>
        <strain evidence="1">JIC</strain>
    </source>
</reference>
<evidence type="ECO:0000313" key="1">
    <source>
        <dbReference type="EMBL" id="KAK9669677.1"/>
    </source>
</evidence>
<gene>
    <name evidence="1" type="ORF">RND81_13G148000</name>
</gene>
<organism evidence="1 2">
    <name type="scientific">Saponaria officinalis</name>
    <name type="common">Common soapwort</name>
    <name type="synonym">Lychnis saponaria</name>
    <dbReference type="NCBI Taxonomy" id="3572"/>
    <lineage>
        <taxon>Eukaryota</taxon>
        <taxon>Viridiplantae</taxon>
        <taxon>Streptophyta</taxon>
        <taxon>Embryophyta</taxon>
        <taxon>Tracheophyta</taxon>
        <taxon>Spermatophyta</taxon>
        <taxon>Magnoliopsida</taxon>
        <taxon>eudicotyledons</taxon>
        <taxon>Gunneridae</taxon>
        <taxon>Pentapetalae</taxon>
        <taxon>Caryophyllales</taxon>
        <taxon>Caryophyllaceae</taxon>
        <taxon>Caryophylleae</taxon>
        <taxon>Saponaria</taxon>
    </lineage>
</organism>
<proteinExistence type="predicted"/>
<dbReference type="Proteomes" id="UP001443914">
    <property type="component" value="Unassembled WGS sequence"/>
</dbReference>
<protein>
    <submittedName>
        <fullName evidence="1">Uncharacterized protein</fullName>
    </submittedName>
</protein>
<accession>A0AAW1H131</accession>
<dbReference type="EMBL" id="JBDFQZ010000013">
    <property type="protein sequence ID" value="KAK9669677.1"/>
    <property type="molecule type" value="Genomic_DNA"/>
</dbReference>
<keyword evidence="2" id="KW-1185">Reference proteome</keyword>
<comment type="caution">
    <text evidence="1">The sequence shown here is derived from an EMBL/GenBank/DDBJ whole genome shotgun (WGS) entry which is preliminary data.</text>
</comment>
<dbReference type="AlphaFoldDB" id="A0AAW1H131"/>
<name>A0AAW1H131_SAPOF</name>
<evidence type="ECO:0000313" key="2">
    <source>
        <dbReference type="Proteomes" id="UP001443914"/>
    </source>
</evidence>